<dbReference type="GO" id="GO:0052689">
    <property type="term" value="F:carboxylic ester hydrolase activity"/>
    <property type="evidence" value="ECO:0007669"/>
    <property type="project" value="TreeGrafter"/>
</dbReference>
<proteinExistence type="predicted"/>
<dbReference type="PROSITE" id="PS51257">
    <property type="entry name" value="PROKAR_LIPOPROTEIN"/>
    <property type="match status" value="1"/>
</dbReference>
<evidence type="ECO:0000313" key="3">
    <source>
        <dbReference type="Proteomes" id="UP000295565"/>
    </source>
</evidence>
<comment type="caution">
    <text evidence="2">The sequence shown here is derived from an EMBL/GenBank/DDBJ whole genome shotgun (WGS) entry which is preliminary data.</text>
</comment>
<dbReference type="PANTHER" id="PTHR43265">
    <property type="entry name" value="ESTERASE ESTD"/>
    <property type="match status" value="1"/>
</dbReference>
<dbReference type="PANTHER" id="PTHR43265:SF1">
    <property type="entry name" value="ESTERASE ESTD"/>
    <property type="match status" value="1"/>
</dbReference>
<feature type="domain" description="Serine aminopeptidase S33" evidence="1">
    <location>
        <begin position="80"/>
        <end position="295"/>
    </location>
</feature>
<dbReference type="SUPFAM" id="SSF53474">
    <property type="entry name" value="alpha/beta-Hydrolases"/>
    <property type="match status" value="1"/>
</dbReference>
<organism evidence="2 3">
    <name type="scientific">Celerinatantimonas diazotrophica</name>
    <dbReference type="NCBI Taxonomy" id="412034"/>
    <lineage>
        <taxon>Bacteria</taxon>
        <taxon>Pseudomonadati</taxon>
        <taxon>Pseudomonadota</taxon>
        <taxon>Gammaproteobacteria</taxon>
        <taxon>Celerinatantimonadaceae</taxon>
        <taxon>Celerinatantimonas</taxon>
    </lineage>
</organism>
<dbReference type="EMBL" id="SMGD01000014">
    <property type="protein sequence ID" value="TCK47438.1"/>
    <property type="molecule type" value="Genomic_DNA"/>
</dbReference>
<evidence type="ECO:0000313" key="2">
    <source>
        <dbReference type="EMBL" id="TCK47438.1"/>
    </source>
</evidence>
<accession>A0A4R1JA11</accession>
<name>A0A4R1JA11_9GAMM</name>
<evidence type="ECO:0000259" key="1">
    <source>
        <dbReference type="Pfam" id="PF12146"/>
    </source>
</evidence>
<gene>
    <name evidence="2" type="ORF">EV690_2462</name>
</gene>
<dbReference type="InterPro" id="IPR029058">
    <property type="entry name" value="AB_hydrolase_fold"/>
</dbReference>
<reference evidence="2 3" key="1">
    <citation type="submission" date="2019-03" db="EMBL/GenBank/DDBJ databases">
        <title>Genomic Encyclopedia of Type Strains, Phase IV (KMG-IV): sequencing the most valuable type-strain genomes for metagenomic binning, comparative biology and taxonomic classification.</title>
        <authorList>
            <person name="Goeker M."/>
        </authorList>
    </citation>
    <scope>NUCLEOTIDE SEQUENCE [LARGE SCALE GENOMIC DNA]</scope>
    <source>
        <strain evidence="2 3">DSM 18577</strain>
    </source>
</reference>
<keyword evidence="3" id="KW-1185">Reference proteome</keyword>
<dbReference type="Pfam" id="PF12146">
    <property type="entry name" value="Hydrolase_4"/>
    <property type="match status" value="1"/>
</dbReference>
<sequence>MSTKIKWFSSLIAILIILSCYFSHITDFSLDDQSHTSQVSFSSGTNKLSGTLIVPKGVTSPPIALIVHGDGPQDRFSNSDYLPFINQLLEAGIGVYSWDKPGIGKSSGHWLSQSMSDRAQEVLAALKKIRSLPNINPQKVGLLGFSQAGWVIPLVADQSKPAFSVIIGGAVNWRHQGAYYTRRRLQQQGLPKATINQRVQQELQADDHIFNNPATANPNQRPDMTPERFYFALKNYHEDASSALKSMKGPLLALWGKADRNVDPIWNANRYRALLANRANTEIKIIPKATHGLLNANLFNYQLPSDWPVYKEGLFIYLGRKSYVPGVWTFISNWIKKATRTSNKQSHAPTSQ</sequence>
<dbReference type="OrthoDB" id="9765647at2"/>
<dbReference type="Gene3D" id="3.40.50.1820">
    <property type="entry name" value="alpha/beta hydrolase"/>
    <property type="match status" value="1"/>
</dbReference>
<dbReference type="AlphaFoldDB" id="A0A4R1JA11"/>
<dbReference type="RefSeq" id="WP_131913256.1">
    <property type="nucleotide sequence ID" value="NZ_SMGD01000014.1"/>
</dbReference>
<dbReference type="InterPro" id="IPR022742">
    <property type="entry name" value="Hydrolase_4"/>
</dbReference>
<protein>
    <recommendedName>
        <fullName evidence="1">Serine aminopeptidase S33 domain-containing protein</fullName>
    </recommendedName>
</protein>
<dbReference type="InterPro" id="IPR053145">
    <property type="entry name" value="AB_hydrolase_Est10"/>
</dbReference>
<dbReference type="Proteomes" id="UP000295565">
    <property type="component" value="Unassembled WGS sequence"/>
</dbReference>